<evidence type="ECO:0000256" key="1">
    <source>
        <dbReference type="SAM" id="Phobius"/>
    </source>
</evidence>
<dbReference type="AlphaFoldDB" id="A0AAF3E929"/>
<protein>
    <submittedName>
        <fullName evidence="4">Uncharacterized protein</fullName>
    </submittedName>
</protein>
<keyword evidence="1" id="KW-1133">Transmembrane helix</keyword>
<keyword evidence="1" id="KW-0472">Membrane</keyword>
<dbReference type="InterPro" id="IPR027417">
    <property type="entry name" value="P-loop_NTPase"/>
</dbReference>
<dbReference type="GO" id="GO:0016020">
    <property type="term" value="C:membrane"/>
    <property type="evidence" value="ECO:0007669"/>
    <property type="project" value="TreeGrafter"/>
</dbReference>
<reference evidence="4" key="1">
    <citation type="submission" date="2024-02" db="UniProtKB">
        <authorList>
            <consortium name="WormBaseParasite"/>
        </authorList>
    </citation>
    <scope>IDENTIFICATION</scope>
</reference>
<dbReference type="PANTHER" id="PTHR24221">
    <property type="entry name" value="ATP-BINDING CASSETTE SUB-FAMILY B"/>
    <property type="match status" value="1"/>
</dbReference>
<dbReference type="PANTHER" id="PTHR24221:SF503">
    <property type="entry name" value="MITOCHONDRIAL POTASSIUM CHANNEL ATP-BINDING SUBUNIT"/>
    <property type="match status" value="1"/>
</dbReference>
<dbReference type="Proteomes" id="UP000887575">
    <property type="component" value="Unassembled WGS sequence"/>
</dbReference>
<keyword evidence="3" id="KW-1185">Reference proteome</keyword>
<feature type="transmembrane region" description="Helical" evidence="1">
    <location>
        <begin position="206"/>
        <end position="227"/>
    </location>
</feature>
<feature type="signal peptide" evidence="2">
    <location>
        <begin position="1"/>
        <end position="17"/>
    </location>
</feature>
<organism evidence="3 4">
    <name type="scientific">Mesorhabditis belari</name>
    <dbReference type="NCBI Taxonomy" id="2138241"/>
    <lineage>
        <taxon>Eukaryota</taxon>
        <taxon>Metazoa</taxon>
        <taxon>Ecdysozoa</taxon>
        <taxon>Nematoda</taxon>
        <taxon>Chromadorea</taxon>
        <taxon>Rhabditida</taxon>
        <taxon>Rhabditina</taxon>
        <taxon>Rhabditomorpha</taxon>
        <taxon>Rhabditoidea</taxon>
        <taxon>Rhabditidae</taxon>
        <taxon>Mesorhabditinae</taxon>
        <taxon>Mesorhabditis</taxon>
    </lineage>
</organism>
<keyword evidence="2" id="KW-0732">Signal</keyword>
<evidence type="ECO:0000313" key="4">
    <source>
        <dbReference type="WBParaSite" id="MBELARI_LOCUS10418"/>
    </source>
</evidence>
<dbReference type="Gene3D" id="3.40.50.300">
    <property type="entry name" value="P-loop containing nucleotide triphosphate hydrolases"/>
    <property type="match status" value="1"/>
</dbReference>
<feature type="chain" id="PRO_5041946411" evidence="2">
    <location>
        <begin position="18"/>
        <end position="228"/>
    </location>
</feature>
<evidence type="ECO:0000313" key="3">
    <source>
        <dbReference type="Proteomes" id="UP000887575"/>
    </source>
</evidence>
<proteinExistence type="predicted"/>
<keyword evidence="1" id="KW-0812">Transmembrane</keyword>
<name>A0AAF3E929_9BILA</name>
<evidence type="ECO:0000256" key="2">
    <source>
        <dbReference type="SAM" id="SignalP"/>
    </source>
</evidence>
<dbReference type="SUPFAM" id="SSF52540">
    <property type="entry name" value="P-loop containing nucleoside triphosphate hydrolases"/>
    <property type="match status" value="1"/>
</dbReference>
<dbReference type="WBParaSite" id="MBELARI_LOCUS10418">
    <property type="protein sequence ID" value="MBELARI_LOCUS10418"/>
    <property type="gene ID" value="MBELARI_LOCUS10418"/>
</dbReference>
<accession>A0AAF3E929</accession>
<dbReference type="InterPro" id="IPR039421">
    <property type="entry name" value="Type_1_exporter"/>
</dbReference>
<dbReference type="GO" id="GO:0042626">
    <property type="term" value="F:ATPase-coupled transmembrane transporter activity"/>
    <property type="evidence" value="ECO:0007669"/>
    <property type="project" value="TreeGrafter"/>
</dbReference>
<sequence length="228" mass="25584">MLKIFVLLAVLAIQIEAQSAYPWYCDVCVRMIERGEETKPADLPTWLQTQIHGYCDNAVWDQAHCASVFNSKTPQMGDCITNGIDGNKCCHENIHDLFTSSEASSRSQINELKEKIEFVDVTFQYPIRNEQVIKGVSLCVEAGQNVAFVGASGCGKIFDKGKVQQLSQETTTSDVIKTKLKGKKTFKQITALTMILCYIITHLQQITALTMILCYIITHLPSVYFFVK</sequence>